<gene>
    <name evidence="2" type="ORF">FGO68_gene16119</name>
</gene>
<keyword evidence="1" id="KW-0812">Transmembrane</keyword>
<keyword evidence="1" id="KW-1133">Transmembrane helix</keyword>
<organism evidence="2 3">
    <name type="scientific">Halteria grandinella</name>
    <dbReference type="NCBI Taxonomy" id="5974"/>
    <lineage>
        <taxon>Eukaryota</taxon>
        <taxon>Sar</taxon>
        <taxon>Alveolata</taxon>
        <taxon>Ciliophora</taxon>
        <taxon>Intramacronucleata</taxon>
        <taxon>Spirotrichea</taxon>
        <taxon>Stichotrichia</taxon>
        <taxon>Sporadotrichida</taxon>
        <taxon>Halteriidae</taxon>
        <taxon>Halteria</taxon>
    </lineage>
</organism>
<name>A0A8J8SZ03_HALGN</name>
<feature type="transmembrane region" description="Helical" evidence="1">
    <location>
        <begin position="149"/>
        <end position="173"/>
    </location>
</feature>
<comment type="caution">
    <text evidence="2">The sequence shown here is derived from an EMBL/GenBank/DDBJ whole genome shotgun (WGS) entry which is preliminary data.</text>
</comment>
<reference evidence="2" key="1">
    <citation type="submission" date="2019-06" db="EMBL/GenBank/DDBJ databases">
        <authorList>
            <person name="Zheng W."/>
        </authorList>
    </citation>
    <scope>NUCLEOTIDE SEQUENCE</scope>
    <source>
        <strain evidence="2">QDHG01</strain>
    </source>
</reference>
<keyword evidence="3" id="KW-1185">Reference proteome</keyword>
<dbReference type="EMBL" id="RRYP01014256">
    <property type="protein sequence ID" value="TNV76069.1"/>
    <property type="molecule type" value="Genomic_DNA"/>
</dbReference>
<sequence length="210" mass="23740">MFILGIIKSWTFGGFGLDKTYILIFFVALSQFLVNFVYFVGMFYPSGSRVLLHVSCLRTIGQLFTEPLFALVMSDFVTRLSILRNERQIATKLQPLNLFLGGIALLRFTSAIPELLQIGGKRSLEEATILIRVEGMTHYQLLQESHSALAYQMVEGVSVTFSLVLVTFIAIWLHNRLLWGVWLVKTGLIIAVAVFGIQYVFEHTELAVRC</sequence>
<protein>
    <submittedName>
        <fullName evidence="2">Uncharacterized protein</fullName>
    </submittedName>
</protein>
<accession>A0A8J8SZ03</accession>
<feature type="transmembrane region" description="Helical" evidence="1">
    <location>
        <begin position="179"/>
        <end position="201"/>
    </location>
</feature>
<dbReference type="Proteomes" id="UP000785679">
    <property type="component" value="Unassembled WGS sequence"/>
</dbReference>
<evidence type="ECO:0000256" key="1">
    <source>
        <dbReference type="SAM" id="Phobius"/>
    </source>
</evidence>
<proteinExistence type="predicted"/>
<evidence type="ECO:0000313" key="2">
    <source>
        <dbReference type="EMBL" id="TNV76069.1"/>
    </source>
</evidence>
<evidence type="ECO:0000313" key="3">
    <source>
        <dbReference type="Proteomes" id="UP000785679"/>
    </source>
</evidence>
<feature type="transmembrane region" description="Helical" evidence="1">
    <location>
        <begin position="21"/>
        <end position="44"/>
    </location>
</feature>
<keyword evidence="1" id="KW-0472">Membrane</keyword>
<feature type="transmembrane region" description="Helical" evidence="1">
    <location>
        <begin position="64"/>
        <end position="82"/>
    </location>
</feature>
<dbReference type="AlphaFoldDB" id="A0A8J8SZ03"/>